<feature type="signal peptide" evidence="8">
    <location>
        <begin position="1"/>
        <end position="30"/>
    </location>
</feature>
<dbReference type="KEGG" id="syw:SYNW1663"/>
<dbReference type="EMBL" id="BX569693">
    <property type="protein sequence ID" value="CAE08178.1"/>
    <property type="molecule type" value="Genomic_DNA"/>
</dbReference>
<dbReference type="eggNOG" id="COG0501">
    <property type="taxonomic scope" value="Bacteria"/>
</dbReference>
<evidence type="ECO:0000313" key="11">
    <source>
        <dbReference type="Proteomes" id="UP000001422"/>
    </source>
</evidence>
<dbReference type="InterPro" id="IPR051156">
    <property type="entry name" value="Mito/Outer_Membr_Metalloprot"/>
</dbReference>
<evidence type="ECO:0000256" key="4">
    <source>
        <dbReference type="ARBA" id="ARBA00022833"/>
    </source>
</evidence>
<dbReference type="PANTHER" id="PTHR22726">
    <property type="entry name" value="METALLOENDOPEPTIDASE OMA1"/>
    <property type="match status" value="1"/>
</dbReference>
<evidence type="ECO:0000256" key="6">
    <source>
        <dbReference type="RuleBase" id="RU003983"/>
    </source>
</evidence>
<evidence type="ECO:0000313" key="10">
    <source>
        <dbReference type="EMBL" id="CAE08178.1"/>
    </source>
</evidence>
<dbReference type="HOGENOM" id="CLU_653694_0_0_3"/>
<name>Q7U5N8_PARMW</name>
<keyword evidence="8" id="KW-0732">Signal</keyword>
<comment type="cofactor">
    <cofactor evidence="6">
        <name>Zn(2+)</name>
        <dbReference type="ChEBI" id="CHEBI:29105"/>
    </cofactor>
    <text evidence="6">Binds 1 zinc ion per subunit.</text>
</comment>
<sequence length="420" mass="46751">MKSNEFKTFSVTVISFFLGPLLLCAQPATATDRYSEQKEEMTEYIYPLYRMLERIMQTNKFKQGMSITSRAMGGGTCDSVECKLAEDLPKVSKDDNLLIWALQTINDTLGGNNATANSRNNLITVSRALQNNLAANTEGLACVVAHEAAHIERNHIKEEEKKRVSLDKIAAQKIRSAVANAHKAKKSNEFWAAVAVGMNAYNVGYASSQGNYAAAVQSRMNTENLARQLEADLYAGASYVQGYSQVVSQNLSRLMLSAPQTLNAMSYMEGLPASLVKRTMRDIEEYISDFALEMKKVSREHELDADKFAVTYMANAGLDPEKCIDVIDFLHRITGDTSTQPMATHPGETERKMSLRQVIDDLPPRLKRKYKNAGPRFKYPLLPYIYDKETEVVRLSLPGTASMQQGSNQRNSIVDSVLGN</sequence>
<comment type="similarity">
    <text evidence="6">Belongs to the peptidase M48 family.</text>
</comment>
<keyword evidence="4 6" id="KW-0862">Zinc</keyword>
<protein>
    <recommendedName>
        <fullName evidence="9">Peptidase M48 domain-containing protein</fullName>
    </recommendedName>
</protein>
<keyword evidence="11" id="KW-1185">Reference proteome</keyword>
<proteinExistence type="inferred from homology"/>
<evidence type="ECO:0000256" key="7">
    <source>
        <dbReference type="SAM" id="MobiDB-lite"/>
    </source>
</evidence>
<dbReference type="Proteomes" id="UP000001422">
    <property type="component" value="Chromosome"/>
</dbReference>
<organism evidence="10 11">
    <name type="scientific">Parasynechococcus marenigrum (strain WH8102)</name>
    <dbReference type="NCBI Taxonomy" id="84588"/>
    <lineage>
        <taxon>Bacteria</taxon>
        <taxon>Bacillati</taxon>
        <taxon>Cyanobacteriota</taxon>
        <taxon>Cyanophyceae</taxon>
        <taxon>Synechococcales</taxon>
        <taxon>Prochlorococcaceae</taxon>
        <taxon>Parasynechococcus</taxon>
        <taxon>Parasynechococcus marenigrum</taxon>
    </lineage>
</organism>
<keyword evidence="2" id="KW-0479">Metal-binding</keyword>
<evidence type="ECO:0000259" key="9">
    <source>
        <dbReference type="Pfam" id="PF01435"/>
    </source>
</evidence>
<feature type="region of interest" description="Disordered" evidence="7">
    <location>
        <begin position="401"/>
        <end position="420"/>
    </location>
</feature>
<evidence type="ECO:0000256" key="8">
    <source>
        <dbReference type="SAM" id="SignalP"/>
    </source>
</evidence>
<dbReference type="GO" id="GO:0051603">
    <property type="term" value="P:proteolysis involved in protein catabolic process"/>
    <property type="evidence" value="ECO:0007669"/>
    <property type="project" value="TreeGrafter"/>
</dbReference>
<dbReference type="Gene3D" id="3.30.2010.10">
    <property type="entry name" value="Metalloproteases ('zincins'), catalytic domain"/>
    <property type="match status" value="1"/>
</dbReference>
<keyword evidence="3 6" id="KW-0378">Hydrolase</keyword>
<feature type="chain" id="PRO_5004292005" description="Peptidase M48 domain-containing protein" evidence="8">
    <location>
        <begin position="31"/>
        <end position="420"/>
    </location>
</feature>
<evidence type="ECO:0000256" key="2">
    <source>
        <dbReference type="ARBA" id="ARBA00022723"/>
    </source>
</evidence>
<dbReference type="GO" id="GO:0046872">
    <property type="term" value="F:metal ion binding"/>
    <property type="evidence" value="ECO:0007669"/>
    <property type="project" value="UniProtKB-KW"/>
</dbReference>
<dbReference type="AlphaFoldDB" id="Q7U5N8"/>
<reference evidence="10 11" key="1">
    <citation type="journal article" date="2003" name="Nature">
        <title>The genome of a motile marine Synechococcus.</title>
        <authorList>
            <person name="Palenik B."/>
            <person name="Brahamsha B."/>
            <person name="Larimer F."/>
            <person name="Land M."/>
            <person name="Hauser L."/>
            <person name="Chain P."/>
            <person name="Lamerdin J."/>
            <person name="Regala W."/>
            <person name="Allen E.A."/>
            <person name="McCarren J."/>
            <person name="Paulsen I."/>
            <person name="Dufresne A."/>
            <person name="Partensky F."/>
            <person name="Webb E."/>
            <person name="Waterbury J."/>
        </authorList>
    </citation>
    <scope>NUCLEOTIDE SEQUENCE [LARGE SCALE GENOMIC DNA]</scope>
    <source>
        <strain evidence="10 11">WH8102</strain>
    </source>
</reference>
<dbReference type="InterPro" id="IPR001915">
    <property type="entry name" value="Peptidase_M48"/>
</dbReference>
<keyword evidence="5 6" id="KW-0482">Metalloprotease</keyword>
<dbReference type="PANTHER" id="PTHR22726:SF1">
    <property type="entry name" value="METALLOENDOPEPTIDASE OMA1, MITOCHONDRIAL"/>
    <property type="match status" value="1"/>
</dbReference>
<dbReference type="RefSeq" id="WP_011128527.1">
    <property type="nucleotide sequence ID" value="NC_005070.1"/>
</dbReference>
<dbReference type="Pfam" id="PF01435">
    <property type="entry name" value="Peptidase_M48"/>
    <property type="match status" value="2"/>
</dbReference>
<dbReference type="GO" id="GO:0004222">
    <property type="term" value="F:metalloendopeptidase activity"/>
    <property type="evidence" value="ECO:0007669"/>
    <property type="project" value="InterPro"/>
</dbReference>
<gene>
    <name evidence="10" type="ordered locus">SYNW1663</name>
</gene>
<dbReference type="GO" id="GO:0016020">
    <property type="term" value="C:membrane"/>
    <property type="evidence" value="ECO:0007669"/>
    <property type="project" value="TreeGrafter"/>
</dbReference>
<evidence type="ECO:0000256" key="5">
    <source>
        <dbReference type="ARBA" id="ARBA00023049"/>
    </source>
</evidence>
<accession>Q7U5N8</accession>
<feature type="domain" description="Peptidase M48" evidence="9">
    <location>
        <begin position="114"/>
        <end position="197"/>
    </location>
</feature>
<keyword evidence="1 6" id="KW-0645">Protease</keyword>
<evidence type="ECO:0000256" key="1">
    <source>
        <dbReference type="ARBA" id="ARBA00022670"/>
    </source>
</evidence>
<feature type="domain" description="Peptidase M48" evidence="9">
    <location>
        <begin position="281"/>
        <end position="357"/>
    </location>
</feature>
<evidence type="ECO:0000256" key="3">
    <source>
        <dbReference type="ARBA" id="ARBA00022801"/>
    </source>
</evidence>